<evidence type="ECO:0000313" key="3">
    <source>
        <dbReference type="EnsemblMetazoa" id="PPA19554.1"/>
    </source>
</evidence>
<name>A0A454XI14_PRIPA</name>
<feature type="signal peptide" evidence="2">
    <location>
        <begin position="1"/>
        <end position="16"/>
    </location>
</feature>
<gene>
    <name evidence="3" type="primary">WBGene00109108</name>
</gene>
<sequence>MRSLSLLLLVAATAFAVEEITDNGYAIPEYDPLPSDGEPVETPENTDWAPTDRELEASDAVDINDVDGGRAEDAWFHHGHHGHHGLHGHHGRFHHGGFRNGHLLGHHFGHHFGHFHHRRPWHRHHRPTVVVTDRHHVVAHPKKPCTKVVKHVTVHTHARPHHHHQSSSSSFEEPTCGCRAHRHHHHHPGHHHSSSSSSEEQPTCGCRAHHGGHHHHHGIHGHGHHFGHHGHHGHQGHGLLPIAPFL</sequence>
<dbReference type="EnsemblMetazoa" id="PPA19554.1">
    <property type="protein sequence ID" value="PPA19554.1"/>
    <property type="gene ID" value="WBGene00109108"/>
</dbReference>
<dbReference type="Proteomes" id="UP000005239">
    <property type="component" value="Unassembled WGS sequence"/>
</dbReference>
<feature type="chain" id="PRO_5043579606" evidence="2">
    <location>
        <begin position="17"/>
        <end position="246"/>
    </location>
</feature>
<reference evidence="3" key="2">
    <citation type="submission" date="2022-06" db="UniProtKB">
        <authorList>
            <consortium name="EnsemblMetazoa"/>
        </authorList>
    </citation>
    <scope>IDENTIFICATION</scope>
    <source>
        <strain evidence="3">PS312</strain>
    </source>
</reference>
<evidence type="ECO:0000256" key="1">
    <source>
        <dbReference type="SAM" id="MobiDB-lite"/>
    </source>
</evidence>
<feature type="compositionally biased region" description="Basic residues" evidence="1">
    <location>
        <begin position="179"/>
        <end position="193"/>
    </location>
</feature>
<keyword evidence="2" id="KW-0732">Signal</keyword>
<protein>
    <submittedName>
        <fullName evidence="3">Uncharacterized protein</fullName>
    </submittedName>
</protein>
<proteinExistence type="predicted"/>
<dbReference type="AlphaFoldDB" id="A0A454XI14"/>
<feature type="compositionally biased region" description="Basic residues" evidence="1">
    <location>
        <begin position="155"/>
        <end position="165"/>
    </location>
</feature>
<organism evidence="3 4">
    <name type="scientific">Pristionchus pacificus</name>
    <name type="common">Parasitic nematode worm</name>
    <dbReference type="NCBI Taxonomy" id="54126"/>
    <lineage>
        <taxon>Eukaryota</taxon>
        <taxon>Metazoa</taxon>
        <taxon>Ecdysozoa</taxon>
        <taxon>Nematoda</taxon>
        <taxon>Chromadorea</taxon>
        <taxon>Rhabditida</taxon>
        <taxon>Rhabditina</taxon>
        <taxon>Diplogasteromorpha</taxon>
        <taxon>Diplogasteroidea</taxon>
        <taxon>Neodiplogasteridae</taxon>
        <taxon>Pristionchus</taxon>
    </lineage>
</organism>
<feature type="compositionally biased region" description="Basic residues" evidence="1">
    <location>
        <begin position="207"/>
        <end position="235"/>
    </location>
</feature>
<feature type="region of interest" description="Disordered" evidence="1">
    <location>
        <begin position="29"/>
        <end position="54"/>
    </location>
</feature>
<accession>A0A8R1UGD6</accession>
<keyword evidence="4" id="KW-1185">Reference proteome</keyword>
<evidence type="ECO:0000313" key="4">
    <source>
        <dbReference type="Proteomes" id="UP000005239"/>
    </source>
</evidence>
<reference evidence="4" key="1">
    <citation type="journal article" date="2008" name="Nat. Genet.">
        <title>The Pristionchus pacificus genome provides a unique perspective on nematode lifestyle and parasitism.</title>
        <authorList>
            <person name="Dieterich C."/>
            <person name="Clifton S.W."/>
            <person name="Schuster L.N."/>
            <person name="Chinwalla A."/>
            <person name="Delehaunty K."/>
            <person name="Dinkelacker I."/>
            <person name="Fulton L."/>
            <person name="Fulton R."/>
            <person name="Godfrey J."/>
            <person name="Minx P."/>
            <person name="Mitreva M."/>
            <person name="Roeseler W."/>
            <person name="Tian H."/>
            <person name="Witte H."/>
            <person name="Yang S.P."/>
            <person name="Wilson R.K."/>
            <person name="Sommer R.J."/>
        </authorList>
    </citation>
    <scope>NUCLEOTIDE SEQUENCE [LARGE SCALE GENOMIC DNA]</scope>
    <source>
        <strain evidence="4">PS312</strain>
    </source>
</reference>
<accession>A0A454XI14</accession>
<evidence type="ECO:0000256" key="2">
    <source>
        <dbReference type="SAM" id="SignalP"/>
    </source>
</evidence>
<feature type="region of interest" description="Disordered" evidence="1">
    <location>
        <begin position="155"/>
        <end position="246"/>
    </location>
</feature>